<accession>A0AAN6VF49</accession>
<reference evidence="1" key="1">
    <citation type="journal article" date="2023" name="Mol. Phylogenet. Evol.">
        <title>Genome-scale phylogeny and comparative genomics of the fungal order Sordariales.</title>
        <authorList>
            <person name="Hensen N."/>
            <person name="Bonometti L."/>
            <person name="Westerberg I."/>
            <person name="Brannstrom I.O."/>
            <person name="Guillou S."/>
            <person name="Cros-Aarteil S."/>
            <person name="Calhoun S."/>
            <person name="Haridas S."/>
            <person name="Kuo A."/>
            <person name="Mondo S."/>
            <person name="Pangilinan J."/>
            <person name="Riley R."/>
            <person name="LaButti K."/>
            <person name="Andreopoulos B."/>
            <person name="Lipzen A."/>
            <person name="Chen C."/>
            <person name="Yan M."/>
            <person name="Daum C."/>
            <person name="Ng V."/>
            <person name="Clum A."/>
            <person name="Steindorff A."/>
            <person name="Ohm R.A."/>
            <person name="Martin F."/>
            <person name="Silar P."/>
            <person name="Natvig D.O."/>
            <person name="Lalanne C."/>
            <person name="Gautier V."/>
            <person name="Ament-Velasquez S.L."/>
            <person name="Kruys A."/>
            <person name="Hutchinson M.I."/>
            <person name="Powell A.J."/>
            <person name="Barry K."/>
            <person name="Miller A.N."/>
            <person name="Grigoriev I.V."/>
            <person name="Debuchy R."/>
            <person name="Gladieux P."/>
            <person name="Hiltunen Thoren M."/>
            <person name="Johannesson H."/>
        </authorList>
    </citation>
    <scope>NUCLEOTIDE SEQUENCE</scope>
    <source>
        <strain evidence="1">CBS 538.74</strain>
    </source>
</reference>
<dbReference type="AlphaFoldDB" id="A0AAN6VF49"/>
<dbReference type="Gene3D" id="3.20.20.60">
    <property type="entry name" value="Phosphoenolpyruvate-binding domains"/>
    <property type="match status" value="1"/>
</dbReference>
<gene>
    <name evidence="1" type="ORF">C8A00DRAFT_18106</name>
</gene>
<dbReference type="Proteomes" id="UP001302745">
    <property type="component" value="Unassembled WGS sequence"/>
</dbReference>
<evidence type="ECO:0000313" key="1">
    <source>
        <dbReference type="EMBL" id="KAK4150333.1"/>
    </source>
</evidence>
<dbReference type="SUPFAM" id="SSF51621">
    <property type="entry name" value="Phosphoenolpyruvate/pyruvate domain"/>
    <property type="match status" value="1"/>
</dbReference>
<dbReference type="PANTHER" id="PTHR42905">
    <property type="entry name" value="PHOSPHOENOLPYRUVATE CARBOXYLASE"/>
    <property type="match status" value="1"/>
</dbReference>
<name>A0AAN6VF49_9PEZI</name>
<keyword evidence="2" id="KW-1185">Reference proteome</keyword>
<dbReference type="PANTHER" id="PTHR42905:SF16">
    <property type="entry name" value="CARBOXYPHOSPHONOENOLPYRUVATE PHOSPHONOMUTASE-LIKE PROTEIN (AFU_ORTHOLOGUE AFUA_5G07230)"/>
    <property type="match status" value="1"/>
</dbReference>
<dbReference type="Pfam" id="PF13714">
    <property type="entry name" value="PEP_mutase"/>
    <property type="match status" value="1"/>
</dbReference>
<reference evidence="1" key="2">
    <citation type="submission" date="2023-05" db="EMBL/GenBank/DDBJ databases">
        <authorList>
            <consortium name="Lawrence Berkeley National Laboratory"/>
            <person name="Steindorff A."/>
            <person name="Hensen N."/>
            <person name="Bonometti L."/>
            <person name="Westerberg I."/>
            <person name="Brannstrom I.O."/>
            <person name="Guillou S."/>
            <person name="Cros-Aarteil S."/>
            <person name="Calhoun S."/>
            <person name="Haridas S."/>
            <person name="Kuo A."/>
            <person name="Mondo S."/>
            <person name="Pangilinan J."/>
            <person name="Riley R."/>
            <person name="Labutti K."/>
            <person name="Andreopoulos B."/>
            <person name="Lipzen A."/>
            <person name="Chen C."/>
            <person name="Yanf M."/>
            <person name="Daum C."/>
            <person name="Ng V."/>
            <person name="Clum A."/>
            <person name="Ohm R."/>
            <person name="Martin F."/>
            <person name="Silar P."/>
            <person name="Natvig D."/>
            <person name="Lalanne C."/>
            <person name="Gautier V."/>
            <person name="Ament-Velasquez S.L."/>
            <person name="Kruys A."/>
            <person name="Hutchinson M.I."/>
            <person name="Powell A.J."/>
            <person name="Barry K."/>
            <person name="Miller A.N."/>
            <person name="Grigoriev I.V."/>
            <person name="Debuchy R."/>
            <person name="Gladieux P."/>
            <person name="Thoren M.H."/>
            <person name="Johannesson H."/>
        </authorList>
    </citation>
    <scope>NUCLEOTIDE SEQUENCE</scope>
    <source>
        <strain evidence="1">CBS 538.74</strain>
    </source>
</reference>
<dbReference type="GO" id="GO:0003824">
    <property type="term" value="F:catalytic activity"/>
    <property type="evidence" value="ECO:0007669"/>
    <property type="project" value="InterPro"/>
</dbReference>
<evidence type="ECO:0008006" key="3">
    <source>
        <dbReference type="Google" id="ProtNLM"/>
    </source>
</evidence>
<sequence>MATPTPIPSITALAAQAKAFKALHTPGTPLLLANVYDATSARIVGSLPECRALASASYALAKTLGIEDEQLTLEQNLALLAPVAAVARELNLPFTIDIQDGYGDRLEEVIRRVITELGAVGVNLEDSHHEDGRVMEEGEAVERVKRALKTAAEVGVPEFVVNARADTFLKGGELEESIWRGKLFLEAGATAVYVFWPFNKDMVEADVKKVIDAFEGRANIQPRKASQVQTKTLTSADATRLGAARVSVGPQLYHATAAALKAAANEVFGV</sequence>
<dbReference type="InterPro" id="IPR015813">
    <property type="entry name" value="Pyrv/PenolPyrv_kinase-like_dom"/>
</dbReference>
<protein>
    <recommendedName>
        <fullName evidence="3">Carboxyphosphonoenolpyruvate phosphonomutase-like protein</fullName>
    </recommendedName>
</protein>
<dbReference type="InterPro" id="IPR039556">
    <property type="entry name" value="ICL/PEPM"/>
</dbReference>
<proteinExistence type="predicted"/>
<dbReference type="EMBL" id="MU857079">
    <property type="protein sequence ID" value="KAK4150333.1"/>
    <property type="molecule type" value="Genomic_DNA"/>
</dbReference>
<evidence type="ECO:0000313" key="2">
    <source>
        <dbReference type="Proteomes" id="UP001302745"/>
    </source>
</evidence>
<comment type="caution">
    <text evidence="1">The sequence shown here is derived from an EMBL/GenBank/DDBJ whole genome shotgun (WGS) entry which is preliminary data.</text>
</comment>
<dbReference type="CDD" id="cd00377">
    <property type="entry name" value="ICL_PEPM"/>
    <property type="match status" value="1"/>
</dbReference>
<dbReference type="InterPro" id="IPR040442">
    <property type="entry name" value="Pyrv_kinase-like_dom_sf"/>
</dbReference>
<organism evidence="1 2">
    <name type="scientific">Chaetomidium leptoderma</name>
    <dbReference type="NCBI Taxonomy" id="669021"/>
    <lineage>
        <taxon>Eukaryota</taxon>
        <taxon>Fungi</taxon>
        <taxon>Dikarya</taxon>
        <taxon>Ascomycota</taxon>
        <taxon>Pezizomycotina</taxon>
        <taxon>Sordariomycetes</taxon>
        <taxon>Sordariomycetidae</taxon>
        <taxon>Sordariales</taxon>
        <taxon>Chaetomiaceae</taxon>
        <taxon>Chaetomidium</taxon>
    </lineage>
</organism>